<accession>S0FRE1</accession>
<dbReference type="OrthoDB" id="5422677at2"/>
<proteinExistence type="predicted"/>
<dbReference type="Proteomes" id="UP000014216">
    <property type="component" value="Unassembled WGS sequence"/>
</dbReference>
<dbReference type="RefSeq" id="WP_006968771.1">
    <property type="nucleotide sequence ID" value="NZ_APJX01000019.1"/>
</dbReference>
<keyword evidence="2" id="KW-1185">Reference proteome</keyword>
<dbReference type="AlphaFoldDB" id="S0FRE1"/>
<reference evidence="1 2" key="1">
    <citation type="journal article" date="2013" name="Genome Announc.">
        <title>Draft Genome Sequence of Desulfotignum phosphitoxidans DSM 13687 Strain FiPS-3.</title>
        <authorList>
            <person name="Poehlein A."/>
            <person name="Daniel R."/>
            <person name="Simeonova D.D."/>
        </authorList>
    </citation>
    <scope>NUCLEOTIDE SEQUENCE [LARGE SCALE GENOMIC DNA]</scope>
    <source>
        <strain evidence="1 2">DSM 13687</strain>
    </source>
</reference>
<comment type="caution">
    <text evidence="1">The sequence shown here is derived from an EMBL/GenBank/DDBJ whole genome shotgun (WGS) entry which is preliminary data.</text>
</comment>
<organism evidence="1 2">
    <name type="scientific">Desulfotignum phosphitoxidans DSM 13687</name>
    <dbReference type="NCBI Taxonomy" id="1286635"/>
    <lineage>
        <taxon>Bacteria</taxon>
        <taxon>Pseudomonadati</taxon>
        <taxon>Thermodesulfobacteriota</taxon>
        <taxon>Desulfobacteria</taxon>
        <taxon>Desulfobacterales</taxon>
        <taxon>Desulfobacteraceae</taxon>
        <taxon>Desulfotignum</taxon>
    </lineage>
</organism>
<gene>
    <name evidence="1" type="ORF">Dpo_19c00250</name>
</gene>
<dbReference type="EMBL" id="APJX01000019">
    <property type="protein sequence ID" value="EMS77250.1"/>
    <property type="molecule type" value="Genomic_DNA"/>
</dbReference>
<name>S0FRE1_9BACT</name>
<evidence type="ECO:0000313" key="1">
    <source>
        <dbReference type="EMBL" id="EMS77250.1"/>
    </source>
</evidence>
<evidence type="ECO:0000313" key="2">
    <source>
        <dbReference type="Proteomes" id="UP000014216"/>
    </source>
</evidence>
<sequence length="95" mass="10335">MKKGIKETRLKVFIENARIVPETELSDLPAEKREAVTGKAGVWLEVACPDGACSLDENKISLPAGGVVPKETKGLWLNLFCPDNQCEVQQGSQLP</sequence>
<protein>
    <submittedName>
        <fullName evidence="1">Uncharacterized protein</fullName>
    </submittedName>
</protein>